<dbReference type="KEGG" id="tad:TRIADDRAFT_52368"/>
<dbReference type="GO" id="GO:0140416">
    <property type="term" value="F:transcription regulator inhibitor activity"/>
    <property type="evidence" value="ECO:0000318"/>
    <property type="project" value="GO_Central"/>
</dbReference>
<dbReference type="GO" id="GO:0030154">
    <property type="term" value="P:cell differentiation"/>
    <property type="evidence" value="ECO:0000318"/>
    <property type="project" value="GO_Central"/>
</dbReference>
<evidence type="ECO:0000259" key="8">
    <source>
        <dbReference type="PROSITE" id="PS51075"/>
    </source>
</evidence>
<dbReference type="GO" id="GO:0006357">
    <property type="term" value="P:regulation of transcription by RNA polymerase II"/>
    <property type="evidence" value="ECO:0000318"/>
    <property type="project" value="GO_Central"/>
</dbReference>
<comment type="similarity">
    <text evidence="1 7">Belongs to the dwarfin/SMAD family.</text>
</comment>
<dbReference type="Pfam" id="PF03166">
    <property type="entry name" value="MH2"/>
    <property type="match status" value="1"/>
</dbReference>
<keyword evidence="7" id="KW-0963">Cytoplasm</keyword>
<dbReference type="PROSITE" id="PS51075">
    <property type="entry name" value="MH1"/>
    <property type="match status" value="1"/>
</dbReference>
<dbReference type="InterPro" id="IPR013019">
    <property type="entry name" value="MAD_homology_MH1"/>
</dbReference>
<dbReference type="SMART" id="SM00524">
    <property type="entry name" value="DWB"/>
    <property type="match status" value="1"/>
</dbReference>
<keyword evidence="11" id="KW-1185">Reference proteome</keyword>
<dbReference type="SUPFAM" id="SSF49879">
    <property type="entry name" value="SMAD/FHA domain"/>
    <property type="match status" value="1"/>
</dbReference>
<keyword evidence="5 7" id="KW-0804">Transcription</keyword>
<evidence type="ECO:0000259" key="9">
    <source>
        <dbReference type="PROSITE" id="PS51076"/>
    </source>
</evidence>
<dbReference type="AlphaFoldDB" id="B3RI36"/>
<proteinExistence type="inferred from homology"/>
<dbReference type="SUPFAM" id="SSF56366">
    <property type="entry name" value="SMAD MH1 domain"/>
    <property type="match status" value="1"/>
</dbReference>
<dbReference type="InterPro" id="IPR003619">
    <property type="entry name" value="MAD_homology1_Dwarfin-type"/>
</dbReference>
<dbReference type="PANTHER" id="PTHR13703">
    <property type="entry name" value="SMAD"/>
    <property type="match status" value="1"/>
</dbReference>
<keyword evidence="4 7" id="KW-0805">Transcription regulation</keyword>
<evidence type="ECO:0000256" key="3">
    <source>
        <dbReference type="ARBA" id="ARBA00022833"/>
    </source>
</evidence>
<dbReference type="InterPro" id="IPR001132">
    <property type="entry name" value="SMAD_dom_Dwarfin-type"/>
</dbReference>
<protein>
    <recommendedName>
        <fullName evidence="7">Mothers against decapentaplegic homolog</fullName>
        <shortName evidence="7">MAD homolog</shortName>
        <shortName evidence="7">Mothers against DPP homolog</shortName>
    </recommendedName>
    <alternativeName>
        <fullName evidence="7">SMAD family member</fullName>
    </alternativeName>
</protein>
<keyword evidence="3" id="KW-0862">Zinc</keyword>
<feature type="domain" description="MH1" evidence="8">
    <location>
        <begin position="1"/>
        <end position="71"/>
    </location>
</feature>
<evidence type="ECO:0000256" key="7">
    <source>
        <dbReference type="RuleBase" id="RU361195"/>
    </source>
</evidence>
<dbReference type="Proteomes" id="UP000009022">
    <property type="component" value="Unassembled WGS sequence"/>
</dbReference>
<dbReference type="Pfam" id="PF03165">
    <property type="entry name" value="MH1"/>
    <property type="match status" value="1"/>
</dbReference>
<dbReference type="STRING" id="10228.B3RI36"/>
<dbReference type="InterPro" id="IPR017855">
    <property type="entry name" value="SMAD-like_dom_sf"/>
</dbReference>
<keyword evidence="2" id="KW-0479">Metal-binding</keyword>
<dbReference type="EMBL" id="DS985241">
    <property type="protein sequence ID" value="EDV28965.1"/>
    <property type="molecule type" value="Genomic_DNA"/>
</dbReference>
<keyword evidence="6 7" id="KW-0539">Nucleus</keyword>
<dbReference type="Gene3D" id="2.60.200.10">
    <property type="match status" value="1"/>
</dbReference>
<dbReference type="GO" id="GO:0070411">
    <property type="term" value="F:I-SMAD binding"/>
    <property type="evidence" value="ECO:0000318"/>
    <property type="project" value="GO_Central"/>
</dbReference>
<dbReference type="GeneID" id="6750116"/>
<evidence type="ECO:0000256" key="6">
    <source>
        <dbReference type="ARBA" id="ARBA00023242"/>
    </source>
</evidence>
<evidence type="ECO:0000313" key="10">
    <source>
        <dbReference type="EMBL" id="EDV28965.1"/>
    </source>
</evidence>
<organism evidence="10 11">
    <name type="scientific">Trichoplax adhaerens</name>
    <name type="common">Trichoplax reptans</name>
    <dbReference type="NCBI Taxonomy" id="10228"/>
    <lineage>
        <taxon>Eukaryota</taxon>
        <taxon>Metazoa</taxon>
        <taxon>Placozoa</taxon>
        <taxon>Uniplacotomia</taxon>
        <taxon>Trichoplacea</taxon>
        <taxon>Trichoplacidae</taxon>
        <taxon>Trichoplax</taxon>
    </lineage>
</organism>
<feature type="domain" description="MH2" evidence="9">
    <location>
        <begin position="124"/>
        <end position="298"/>
    </location>
</feature>
<gene>
    <name evidence="10" type="ORF">TRIADDRAFT_52368</name>
</gene>
<dbReference type="GO" id="GO:0009653">
    <property type="term" value="P:anatomical structure morphogenesis"/>
    <property type="evidence" value="ECO:0000318"/>
    <property type="project" value="GO_Central"/>
</dbReference>
<dbReference type="HOGENOM" id="CLU_026736_2_0_1"/>
<dbReference type="PhylomeDB" id="B3RI36"/>
<evidence type="ECO:0000256" key="4">
    <source>
        <dbReference type="ARBA" id="ARBA00023015"/>
    </source>
</evidence>
<dbReference type="InParanoid" id="B3RI36"/>
<dbReference type="InterPro" id="IPR013790">
    <property type="entry name" value="Dwarfin"/>
</dbReference>
<name>B3RI36_TRIAD</name>
<dbReference type="InterPro" id="IPR036578">
    <property type="entry name" value="SMAD_MH1_sf"/>
</dbReference>
<dbReference type="PANTHER" id="PTHR13703:SF54">
    <property type="entry name" value="MOTHERS AGAINST DECAPENTAPLEGIC HOMOLOG"/>
    <property type="match status" value="1"/>
</dbReference>
<dbReference type="GO" id="GO:0046872">
    <property type="term" value="F:metal ion binding"/>
    <property type="evidence" value="ECO:0007669"/>
    <property type="project" value="UniProtKB-KW"/>
</dbReference>
<dbReference type="CDD" id="cd10496">
    <property type="entry name" value="MH2_I-SMAD"/>
    <property type="match status" value="1"/>
</dbReference>
<comment type="subcellular location">
    <subcellularLocation>
        <location evidence="7">Cytoplasm</location>
    </subcellularLocation>
    <subcellularLocation>
        <location evidence="7">Nucleus</location>
    </subcellularLocation>
</comment>
<evidence type="ECO:0000256" key="1">
    <source>
        <dbReference type="ARBA" id="ARBA00005545"/>
    </source>
</evidence>
<dbReference type="Gene3D" id="3.90.520.10">
    <property type="entry name" value="SMAD MH1 domain"/>
    <property type="match status" value="1"/>
</dbReference>
<evidence type="ECO:0000256" key="2">
    <source>
        <dbReference type="ARBA" id="ARBA00022723"/>
    </source>
</evidence>
<dbReference type="PROSITE" id="PS51076">
    <property type="entry name" value="MH2"/>
    <property type="match status" value="1"/>
</dbReference>
<dbReference type="CTD" id="6750116"/>
<evidence type="ECO:0000256" key="5">
    <source>
        <dbReference type="ARBA" id="ARBA00023163"/>
    </source>
</evidence>
<evidence type="ECO:0000313" key="11">
    <source>
        <dbReference type="Proteomes" id="UP000009022"/>
    </source>
</evidence>
<dbReference type="InterPro" id="IPR008984">
    <property type="entry name" value="SMAD_FHA_dom_sf"/>
</dbReference>
<dbReference type="FunCoup" id="B3RI36">
    <property type="interactions" value="638"/>
</dbReference>
<dbReference type="eggNOG" id="KOG3701">
    <property type="taxonomic scope" value="Eukaryota"/>
</dbReference>
<dbReference type="OrthoDB" id="5946219at2759"/>
<reference evidence="10 11" key="1">
    <citation type="journal article" date="2008" name="Nature">
        <title>The Trichoplax genome and the nature of placozoans.</title>
        <authorList>
            <person name="Srivastava M."/>
            <person name="Begovic E."/>
            <person name="Chapman J."/>
            <person name="Putnam N.H."/>
            <person name="Hellsten U."/>
            <person name="Kawashima T."/>
            <person name="Kuo A."/>
            <person name="Mitros T."/>
            <person name="Salamov A."/>
            <person name="Carpenter M.L."/>
            <person name="Signorovitch A.Y."/>
            <person name="Moreno M.A."/>
            <person name="Kamm K."/>
            <person name="Grimwood J."/>
            <person name="Schmutz J."/>
            <person name="Shapiro H."/>
            <person name="Grigoriev I.V."/>
            <person name="Buss L.W."/>
            <person name="Schierwater B."/>
            <person name="Dellaporta S.L."/>
            <person name="Rokhsar D.S."/>
        </authorList>
    </citation>
    <scope>NUCLEOTIDE SEQUENCE [LARGE SCALE GENOMIC DNA]</scope>
    <source>
        <strain evidence="10 11">Grell-BS-1999</strain>
    </source>
</reference>
<accession>B3RI36</accession>
<dbReference type="OMA" id="YNRSEYP"/>
<dbReference type="RefSeq" id="XP_002108167.1">
    <property type="nucleotide sequence ID" value="XM_002108131.1"/>
</dbReference>
<dbReference type="GO" id="GO:0071144">
    <property type="term" value="C:heteromeric SMAD protein complex"/>
    <property type="evidence" value="ECO:0000318"/>
    <property type="project" value="GO_Central"/>
</dbReference>
<dbReference type="GO" id="GO:0060395">
    <property type="term" value="P:SMAD protein signal transduction"/>
    <property type="evidence" value="ECO:0000318"/>
    <property type="project" value="GO_Central"/>
</dbReference>
<dbReference type="GO" id="GO:0005737">
    <property type="term" value="C:cytoplasm"/>
    <property type="evidence" value="ECO:0007669"/>
    <property type="project" value="UniProtKB-SubCell"/>
</dbReference>
<sequence>MDVKFHVLLSCLFRWPDMIGEDYELKRLATCTTCIENDLDEITGITPAPSDLHLVCINPHHYGRINLQESVPSPYVIYQLNDLPCDSTEADSSNPSISFDSAGKSFDDHSSYSSICKASFDSSWCAIAYWEFRERVGRIFDVKSSTVNIFQQLPEGEGFWLGALNRDGVSGNISNTDSNQCDSRVFHRIGYGLQLSREDDSVWIYNRSEHPLYVNSPLYNKNIQSTHNTEVKKVQPGYSLKVFNYARVDMPQQIRPYVGPRYPYSIRISFVKGWGRNYTRQFITSCPCWLEILLNVSH</sequence>